<comment type="caution">
    <text evidence="2">The sequence shown here is derived from an EMBL/GenBank/DDBJ whole genome shotgun (WGS) entry which is preliminary data.</text>
</comment>
<feature type="compositionally biased region" description="Basic and acidic residues" evidence="1">
    <location>
        <begin position="1"/>
        <end position="11"/>
    </location>
</feature>
<proteinExistence type="predicted"/>
<organism evidence="2 3">
    <name type="scientific">Bugula neritina</name>
    <name type="common">Brown bryozoan</name>
    <name type="synonym">Sertularia neritina</name>
    <dbReference type="NCBI Taxonomy" id="10212"/>
    <lineage>
        <taxon>Eukaryota</taxon>
        <taxon>Metazoa</taxon>
        <taxon>Spiralia</taxon>
        <taxon>Lophotrochozoa</taxon>
        <taxon>Bryozoa</taxon>
        <taxon>Gymnolaemata</taxon>
        <taxon>Cheilostomatida</taxon>
        <taxon>Flustrina</taxon>
        <taxon>Buguloidea</taxon>
        <taxon>Bugulidae</taxon>
        <taxon>Bugula</taxon>
    </lineage>
</organism>
<feature type="region of interest" description="Disordered" evidence="1">
    <location>
        <begin position="1"/>
        <end position="107"/>
    </location>
</feature>
<sequence length="248" mass="27240">MASEESVHRLDGSSGIEKGGLVIMKKTKNQQDEAMAPPKASLFGLDKLASQKRKEADANEVESKKSRSGGKSDKSSRYYRERGDDTPSHPGGVSTPVRDTLRKHRDKKTAVCMPARVRKNLVRERKIIESIEGTTGKVKDPTGLVAQRGSVELGSGRKLLQGQVQLVTLLHLTFIVKKLPPSRDGMKMTRLPSRSPAGTCLHRDLTLDEMADRSGTPVLVIQKDLLIDDTEIKMRPPYPPLPISITVG</sequence>
<dbReference type="AlphaFoldDB" id="A0A7J7J066"/>
<evidence type="ECO:0000313" key="2">
    <source>
        <dbReference type="EMBL" id="KAF6019572.1"/>
    </source>
</evidence>
<name>A0A7J7J066_BUGNE</name>
<dbReference type="EMBL" id="VXIV02003220">
    <property type="protein sequence ID" value="KAF6019572.1"/>
    <property type="molecule type" value="Genomic_DNA"/>
</dbReference>
<keyword evidence="3" id="KW-1185">Reference proteome</keyword>
<dbReference type="OrthoDB" id="10253254at2759"/>
<evidence type="ECO:0000313" key="3">
    <source>
        <dbReference type="Proteomes" id="UP000593567"/>
    </source>
</evidence>
<protein>
    <submittedName>
        <fullName evidence="2">Uncharacterized protein</fullName>
    </submittedName>
</protein>
<dbReference type="Proteomes" id="UP000593567">
    <property type="component" value="Unassembled WGS sequence"/>
</dbReference>
<reference evidence="2" key="1">
    <citation type="submission" date="2020-06" db="EMBL/GenBank/DDBJ databases">
        <title>Draft genome of Bugula neritina, a colonial animal packing powerful symbionts and potential medicines.</title>
        <authorList>
            <person name="Rayko M."/>
        </authorList>
    </citation>
    <scope>NUCLEOTIDE SEQUENCE [LARGE SCALE GENOMIC DNA]</scope>
    <source>
        <strain evidence="2">Kwan_BN1</strain>
    </source>
</reference>
<evidence type="ECO:0000256" key="1">
    <source>
        <dbReference type="SAM" id="MobiDB-lite"/>
    </source>
</evidence>
<gene>
    <name evidence="2" type="ORF">EB796_022120</name>
</gene>
<accession>A0A7J7J066</accession>
<feature type="compositionally biased region" description="Basic and acidic residues" evidence="1">
    <location>
        <begin position="52"/>
        <end position="87"/>
    </location>
</feature>